<dbReference type="EMBL" id="SLWM01000002">
    <property type="protein sequence ID" value="TCO29641.1"/>
    <property type="molecule type" value="Genomic_DNA"/>
</dbReference>
<dbReference type="PRINTS" id="PR01217">
    <property type="entry name" value="PRICHEXTENSN"/>
</dbReference>
<feature type="compositionally biased region" description="Low complexity" evidence="2">
    <location>
        <begin position="223"/>
        <end position="246"/>
    </location>
</feature>
<keyword evidence="3" id="KW-0472">Membrane</keyword>
<keyword evidence="1" id="KW-0175">Coiled coil</keyword>
<feature type="transmembrane region" description="Helical" evidence="3">
    <location>
        <begin position="37"/>
        <end position="57"/>
    </location>
</feature>
<protein>
    <submittedName>
        <fullName evidence="4">Cell division protein FtsB</fullName>
    </submittedName>
</protein>
<keyword evidence="3" id="KW-0812">Transmembrane</keyword>
<dbReference type="RefSeq" id="WP_241997997.1">
    <property type="nucleotide sequence ID" value="NZ_SLWM01000002.1"/>
</dbReference>
<feature type="region of interest" description="Disordered" evidence="2">
    <location>
        <begin position="134"/>
        <end position="246"/>
    </location>
</feature>
<reference evidence="4 5" key="1">
    <citation type="journal article" date="2015" name="Stand. Genomic Sci.">
        <title>Genomic Encyclopedia of Bacterial and Archaeal Type Strains, Phase III: the genomes of soil and plant-associated and newly described type strains.</title>
        <authorList>
            <person name="Whitman W.B."/>
            <person name="Woyke T."/>
            <person name="Klenk H.P."/>
            <person name="Zhou Y."/>
            <person name="Lilburn T.G."/>
            <person name="Beck B.J."/>
            <person name="De Vos P."/>
            <person name="Vandamme P."/>
            <person name="Eisen J.A."/>
            <person name="Garrity G."/>
            <person name="Hugenholtz P."/>
            <person name="Kyrpides N.C."/>
        </authorList>
    </citation>
    <scope>NUCLEOTIDE SEQUENCE [LARGE SCALE GENOMIC DNA]</scope>
    <source>
        <strain evidence="4 5">VKM Ac-2538</strain>
    </source>
</reference>
<evidence type="ECO:0000313" key="5">
    <source>
        <dbReference type="Proteomes" id="UP000295818"/>
    </source>
</evidence>
<name>A0ABY2BRU6_9ACTN</name>
<proteinExistence type="predicted"/>
<sequence length="246" mass="24939">MSTVFSPSKARVTPTPAAKAEPKLRVVYGAPFRPPRMPFVIFVLSLLAAGLVGLLLLNTELQRGTFQVTSLNQQADQLRDQQEQLERQVRTLESPQNLADRALKMGMVPNPNPVFLRLSDGQVLGVPAEGKAGTGTAMFGPGTPTGATTSTPVVPKPPAVTPKPPATGTTNPPAGNPTPNTGTANPANKPPASTTTKPPAGTTTKPPAGTTTKPPANKPPATPGATSGTTTSGTTTGAGANTATGG</sequence>
<keyword evidence="4" id="KW-0132">Cell division</keyword>
<keyword evidence="3" id="KW-1133">Transmembrane helix</keyword>
<evidence type="ECO:0000256" key="3">
    <source>
        <dbReference type="SAM" id="Phobius"/>
    </source>
</evidence>
<dbReference type="GO" id="GO:0051301">
    <property type="term" value="P:cell division"/>
    <property type="evidence" value="ECO:0007669"/>
    <property type="project" value="UniProtKB-KW"/>
</dbReference>
<organism evidence="4 5">
    <name type="scientific">Kribbella orskensis</name>
    <dbReference type="NCBI Taxonomy" id="2512216"/>
    <lineage>
        <taxon>Bacteria</taxon>
        <taxon>Bacillati</taxon>
        <taxon>Actinomycetota</taxon>
        <taxon>Actinomycetes</taxon>
        <taxon>Propionibacteriales</taxon>
        <taxon>Kribbellaceae</taxon>
        <taxon>Kribbella</taxon>
    </lineage>
</organism>
<accession>A0ABY2BRU6</accession>
<dbReference type="Proteomes" id="UP000295818">
    <property type="component" value="Unassembled WGS sequence"/>
</dbReference>
<keyword evidence="4" id="KW-0131">Cell cycle</keyword>
<keyword evidence="5" id="KW-1185">Reference proteome</keyword>
<evidence type="ECO:0000313" key="4">
    <source>
        <dbReference type="EMBL" id="TCO29641.1"/>
    </source>
</evidence>
<comment type="caution">
    <text evidence="4">The sequence shown here is derived from an EMBL/GenBank/DDBJ whole genome shotgun (WGS) entry which is preliminary data.</text>
</comment>
<gene>
    <name evidence="4" type="ORF">EV644_102361</name>
</gene>
<feature type="compositionally biased region" description="Low complexity" evidence="2">
    <location>
        <begin position="134"/>
        <end position="153"/>
    </location>
</feature>
<feature type="compositionally biased region" description="Low complexity" evidence="2">
    <location>
        <begin position="166"/>
        <end position="215"/>
    </location>
</feature>
<feature type="coiled-coil region" evidence="1">
    <location>
        <begin position="68"/>
        <end position="95"/>
    </location>
</feature>
<evidence type="ECO:0000256" key="2">
    <source>
        <dbReference type="SAM" id="MobiDB-lite"/>
    </source>
</evidence>
<feature type="compositionally biased region" description="Pro residues" evidence="2">
    <location>
        <begin position="154"/>
        <end position="165"/>
    </location>
</feature>
<evidence type="ECO:0000256" key="1">
    <source>
        <dbReference type="SAM" id="Coils"/>
    </source>
</evidence>